<comment type="caution">
    <text evidence="1">The sequence shown here is derived from an EMBL/GenBank/DDBJ whole genome shotgun (WGS) entry which is preliminary data.</text>
</comment>
<gene>
    <name evidence="1" type="ORF">AB8998_02165</name>
</gene>
<protein>
    <submittedName>
        <fullName evidence="1">Uncharacterized protein</fullName>
    </submittedName>
</protein>
<evidence type="ECO:0000313" key="2">
    <source>
        <dbReference type="Proteomes" id="UP001564760"/>
    </source>
</evidence>
<keyword evidence="2" id="KW-1185">Reference proteome</keyword>
<organism evidence="1 2">
    <name type="scientific">Mycobacterium servetii</name>
    <dbReference type="NCBI Taxonomy" id="3237418"/>
    <lineage>
        <taxon>Bacteria</taxon>
        <taxon>Bacillati</taxon>
        <taxon>Actinomycetota</taxon>
        <taxon>Actinomycetes</taxon>
        <taxon>Mycobacteriales</taxon>
        <taxon>Mycobacteriaceae</taxon>
        <taxon>Mycobacterium</taxon>
    </lineage>
</organism>
<proteinExistence type="predicted"/>
<dbReference type="RefSeq" id="WP_369736610.1">
    <property type="nucleotide sequence ID" value="NZ_JBGEDP010000001.1"/>
</dbReference>
<dbReference type="EMBL" id="JBGEDP010000001">
    <property type="protein sequence ID" value="MEY8013945.1"/>
    <property type="molecule type" value="Genomic_DNA"/>
</dbReference>
<evidence type="ECO:0000313" key="1">
    <source>
        <dbReference type="EMBL" id="MEY8013945.1"/>
    </source>
</evidence>
<name>A0ABV4BV96_9MYCO</name>
<accession>A0ABV4BV96</accession>
<reference evidence="1 2" key="1">
    <citation type="submission" date="2024-08" db="EMBL/GenBank/DDBJ databases">
        <title>Mycobacterium servetensis sp. nov., a novel rapid-growing mycobacterial species recovered from a human patient in Zaragoza, Spain.</title>
        <authorList>
            <person name="Tristancho-Baro A.I."/>
            <person name="Buenestado-Serrano S."/>
            <person name="Garcia De Viedma D."/>
            <person name="Milagro-Beamonte A."/>
            <person name="Burillo N."/>
            <person name="Sanz S."/>
            <person name="Lopez-Calleja A.I."/>
            <person name="Penas-Utrilla D."/>
            <person name="Guardingo M."/>
            <person name="Garcia M.J."/>
            <person name="Vinuelas-Bayon J."/>
        </authorList>
    </citation>
    <scope>NUCLEOTIDE SEQUENCE [LARGE SCALE GENOMIC DNA]</scope>
    <source>
        <strain evidence="2">HUMS_12744610</strain>
    </source>
</reference>
<dbReference type="Proteomes" id="UP001564760">
    <property type="component" value="Unassembled WGS sequence"/>
</dbReference>
<sequence>MTGTDWQRWLARYGNEYKTDTERVAAFEDYLLARAEMREVFKTETP</sequence>